<dbReference type="STRING" id="329884.A0A4U0Y3Z3"/>
<gene>
    <name evidence="5" type="ORF">B0A55_00674</name>
</gene>
<protein>
    <recommendedName>
        <fullName evidence="4">RRM domain-containing protein</fullName>
    </recommendedName>
</protein>
<accession>A0A4U0Y3Z3</accession>
<dbReference type="Proteomes" id="UP000309340">
    <property type="component" value="Unassembled WGS sequence"/>
</dbReference>
<dbReference type="GO" id="GO:0003723">
    <property type="term" value="F:RNA binding"/>
    <property type="evidence" value="ECO:0007669"/>
    <property type="project" value="UniProtKB-UniRule"/>
</dbReference>
<reference evidence="5 6" key="1">
    <citation type="submission" date="2017-03" db="EMBL/GenBank/DDBJ databases">
        <title>Genomes of endolithic fungi from Antarctica.</title>
        <authorList>
            <person name="Coleine C."/>
            <person name="Masonjones S."/>
            <person name="Stajich J.E."/>
        </authorList>
    </citation>
    <scope>NUCLEOTIDE SEQUENCE [LARGE SCALE GENOMIC DNA]</scope>
    <source>
        <strain evidence="5 6">CCFEE 5184</strain>
    </source>
</reference>
<dbReference type="SMART" id="SM00360">
    <property type="entry name" value="RRM"/>
    <property type="match status" value="1"/>
</dbReference>
<organism evidence="5 6">
    <name type="scientific">Friedmanniomyces simplex</name>
    <dbReference type="NCBI Taxonomy" id="329884"/>
    <lineage>
        <taxon>Eukaryota</taxon>
        <taxon>Fungi</taxon>
        <taxon>Dikarya</taxon>
        <taxon>Ascomycota</taxon>
        <taxon>Pezizomycotina</taxon>
        <taxon>Dothideomycetes</taxon>
        <taxon>Dothideomycetidae</taxon>
        <taxon>Mycosphaerellales</taxon>
        <taxon>Teratosphaeriaceae</taxon>
        <taxon>Friedmanniomyces</taxon>
    </lineage>
</organism>
<dbReference type="AlphaFoldDB" id="A0A4U0Y3Z3"/>
<evidence type="ECO:0000259" key="4">
    <source>
        <dbReference type="PROSITE" id="PS50102"/>
    </source>
</evidence>
<sequence>MSTASRQKATLFIGGLDPQVSQQTLHDAFLPFGEIVDVSPSNTDPHRGFGYVEFALPEDAREAIDNTHQAELYGRTIRVNAAKERKDASQQLGARTAVWEQVSSNSNPIMLLPFLCPGYAAKYGGAEGEGNGDGDGEMNGGEAERPEDPMQGLEGLAEAGPRER</sequence>
<comment type="caution">
    <text evidence="5">The sequence shown here is derived from an EMBL/GenBank/DDBJ whole genome shotgun (WGS) entry which is preliminary data.</text>
</comment>
<feature type="domain" description="RRM" evidence="4">
    <location>
        <begin position="9"/>
        <end position="84"/>
    </location>
</feature>
<dbReference type="InterPro" id="IPR034168">
    <property type="entry name" value="PPIE_RRM"/>
</dbReference>
<proteinExistence type="predicted"/>
<keyword evidence="1 2" id="KW-0694">RNA-binding</keyword>
<dbReference type="PANTHER" id="PTHR48037">
    <property type="entry name" value="ATPASE E1"/>
    <property type="match status" value="1"/>
</dbReference>
<dbReference type="PANTHER" id="PTHR48037:SF1">
    <property type="entry name" value="RRM DOMAIN-CONTAINING PROTEIN"/>
    <property type="match status" value="1"/>
</dbReference>
<dbReference type="SUPFAM" id="SSF54928">
    <property type="entry name" value="RNA-binding domain, RBD"/>
    <property type="match status" value="1"/>
</dbReference>
<evidence type="ECO:0000256" key="3">
    <source>
        <dbReference type="SAM" id="MobiDB-lite"/>
    </source>
</evidence>
<dbReference type="InterPro" id="IPR000504">
    <property type="entry name" value="RRM_dom"/>
</dbReference>
<dbReference type="Pfam" id="PF00076">
    <property type="entry name" value="RRM_1"/>
    <property type="match status" value="1"/>
</dbReference>
<dbReference type="OrthoDB" id="407442at2759"/>
<feature type="region of interest" description="Disordered" evidence="3">
    <location>
        <begin position="123"/>
        <end position="164"/>
    </location>
</feature>
<name>A0A4U0Y3Z3_9PEZI</name>
<dbReference type="Gene3D" id="3.30.70.330">
    <property type="match status" value="1"/>
</dbReference>
<keyword evidence="6" id="KW-1185">Reference proteome</keyword>
<dbReference type="PROSITE" id="PS50102">
    <property type="entry name" value="RRM"/>
    <property type="match status" value="1"/>
</dbReference>
<evidence type="ECO:0000313" key="5">
    <source>
        <dbReference type="EMBL" id="TKA83198.1"/>
    </source>
</evidence>
<evidence type="ECO:0000313" key="6">
    <source>
        <dbReference type="Proteomes" id="UP000309340"/>
    </source>
</evidence>
<evidence type="ECO:0000256" key="2">
    <source>
        <dbReference type="PROSITE-ProRule" id="PRU00176"/>
    </source>
</evidence>
<dbReference type="InterPro" id="IPR035979">
    <property type="entry name" value="RBD_domain_sf"/>
</dbReference>
<dbReference type="EMBL" id="NAJQ01000014">
    <property type="protein sequence ID" value="TKA83198.1"/>
    <property type="molecule type" value="Genomic_DNA"/>
</dbReference>
<evidence type="ECO:0000256" key="1">
    <source>
        <dbReference type="ARBA" id="ARBA00022884"/>
    </source>
</evidence>
<dbReference type="CDD" id="cd12347">
    <property type="entry name" value="RRM_PPIE"/>
    <property type="match status" value="1"/>
</dbReference>
<dbReference type="InterPro" id="IPR012677">
    <property type="entry name" value="Nucleotide-bd_a/b_plait_sf"/>
</dbReference>